<dbReference type="Proteomes" id="UP001500235">
    <property type="component" value="Unassembled WGS sequence"/>
</dbReference>
<sequence>MSAAGLLLAALVQPVAMPSAVPAGLVGRCRFDTVALSFAGSPAEQAQCLMRPLGKRGVLGKELARLPRGLSVVLKRGTALPTREVVERVLASEGVDIGGLDGPVSRANDGEATAPLARYFVIHDTSTPYYGDEPFPADVDGDARVNDFAPYFPVGADPEKYPVAHLFLNRQGVVKVGQPLSRPWRATKLETRVIGLPAKGLFLHVETVAPRRRDPSIAGWNDAIAPRPGFSQRQYERLALLYVAASARAGGWLIPAQHGTMDHGLEQAHDDPQNFELKRFDRALRKLLRRLRER</sequence>
<proteinExistence type="predicted"/>
<comment type="caution">
    <text evidence="1">The sequence shown here is derived from an EMBL/GenBank/DDBJ whole genome shotgun (WGS) entry which is preliminary data.</text>
</comment>
<organism evidence="1 2">
    <name type="scientific">Sphingomonas swuensis</name>
    <dbReference type="NCBI Taxonomy" id="977800"/>
    <lineage>
        <taxon>Bacteria</taxon>
        <taxon>Pseudomonadati</taxon>
        <taxon>Pseudomonadota</taxon>
        <taxon>Alphaproteobacteria</taxon>
        <taxon>Sphingomonadales</taxon>
        <taxon>Sphingomonadaceae</taxon>
        <taxon>Sphingomonas</taxon>
    </lineage>
</organism>
<dbReference type="EMBL" id="BAABBQ010000001">
    <property type="protein sequence ID" value="GAA4025161.1"/>
    <property type="molecule type" value="Genomic_DNA"/>
</dbReference>
<gene>
    <name evidence="1" type="ORF">GCM10022280_27540</name>
</gene>
<name>A0ABP7TEH1_9SPHN</name>
<accession>A0ABP7TEH1</accession>
<keyword evidence="2" id="KW-1185">Reference proteome</keyword>
<reference evidence="2" key="1">
    <citation type="journal article" date="2019" name="Int. J. Syst. Evol. Microbiol.">
        <title>The Global Catalogue of Microorganisms (GCM) 10K type strain sequencing project: providing services to taxonomists for standard genome sequencing and annotation.</title>
        <authorList>
            <consortium name="The Broad Institute Genomics Platform"/>
            <consortium name="The Broad Institute Genome Sequencing Center for Infectious Disease"/>
            <person name="Wu L."/>
            <person name="Ma J."/>
        </authorList>
    </citation>
    <scope>NUCLEOTIDE SEQUENCE [LARGE SCALE GENOMIC DNA]</scope>
    <source>
        <strain evidence="2">JCM 17563</strain>
    </source>
</reference>
<evidence type="ECO:0000313" key="2">
    <source>
        <dbReference type="Proteomes" id="UP001500235"/>
    </source>
</evidence>
<evidence type="ECO:0000313" key="1">
    <source>
        <dbReference type="EMBL" id="GAA4025161.1"/>
    </source>
</evidence>
<protein>
    <submittedName>
        <fullName evidence="1">Uncharacterized protein</fullName>
    </submittedName>
</protein>
<dbReference type="RefSeq" id="WP_344707970.1">
    <property type="nucleotide sequence ID" value="NZ_BAABBQ010000001.1"/>
</dbReference>